<evidence type="ECO:0000313" key="2">
    <source>
        <dbReference type="EMBL" id="VDR40083.1"/>
    </source>
</evidence>
<reference evidence="2 3" key="1">
    <citation type="submission" date="2018-12" db="EMBL/GenBank/DDBJ databases">
        <authorList>
            <consortium name="Pathogen Informatics"/>
        </authorList>
    </citation>
    <scope>NUCLEOTIDE SEQUENCE [LARGE SCALE GENOMIC DNA]</scope>
    <source>
        <strain evidence="2 3">NCTC10741</strain>
    </source>
</reference>
<protein>
    <recommendedName>
        <fullName evidence="1">DUF7373 domain-containing protein</fullName>
    </recommendedName>
</protein>
<dbReference type="InterPro" id="IPR056463">
    <property type="entry name" value="DUF7373_C"/>
</dbReference>
<name>A0A3P8MEF0_TSUPA</name>
<dbReference type="RefSeq" id="WP_126197110.1">
    <property type="nucleotide sequence ID" value="NZ_CP085954.1"/>
</dbReference>
<sequence length="374" mass="39846">MSAALVAALTGCTTTVDGVATAGDPQLDTGGYRVGPREVPERKGDDAIVQMNILLSDYVIAPPDLDAKFDWYASRPYPSLAGYTSQYNVLGAQLADAVSPGQKAGVIGAFTESRAADAPTMAVFVMRYSSEERAVSAFEAARALVPGGRRLGPGVVEGPTPTSFAPGVAFWSRTADYVLSAVFRGVDRPRAEALAAAWFERQPARLREVPFAASPMPPADKDGIMRYTRLDEVGESVTSFVSGYFSNRALGLVADGRWSVGLRTRTTFQIELIGVQGRNQVMRAASANFAADWVANQARMYGAPGADDGGRVEERIRGLPQSVCVSRIALLLQQTNRVFACQVARGRYIAAAHASTLAQAQQSTSAGYLTLPQP</sequence>
<gene>
    <name evidence="2" type="ORF">NCTC10741_03237</name>
</gene>
<feature type="domain" description="DUF7373" evidence="1">
    <location>
        <begin position="266"/>
        <end position="369"/>
    </location>
</feature>
<dbReference type="Proteomes" id="UP000271626">
    <property type="component" value="Chromosome"/>
</dbReference>
<evidence type="ECO:0000313" key="3">
    <source>
        <dbReference type="Proteomes" id="UP000271626"/>
    </source>
</evidence>
<dbReference type="OrthoDB" id="4772035at2"/>
<dbReference type="Pfam" id="PF24092">
    <property type="entry name" value="DUF7373_C"/>
    <property type="match status" value="1"/>
</dbReference>
<dbReference type="AlphaFoldDB" id="A0A3P8MEF0"/>
<accession>A0A3P8MEF0</accession>
<proteinExistence type="predicted"/>
<dbReference type="EMBL" id="LR131273">
    <property type="protein sequence ID" value="VDR40083.1"/>
    <property type="molecule type" value="Genomic_DNA"/>
</dbReference>
<organism evidence="2 3">
    <name type="scientific">Tsukamurella paurometabola</name>
    <name type="common">Corynebacterium paurometabolum</name>
    <dbReference type="NCBI Taxonomy" id="2061"/>
    <lineage>
        <taxon>Bacteria</taxon>
        <taxon>Bacillati</taxon>
        <taxon>Actinomycetota</taxon>
        <taxon>Actinomycetes</taxon>
        <taxon>Mycobacteriales</taxon>
        <taxon>Tsukamurellaceae</taxon>
        <taxon>Tsukamurella</taxon>
    </lineage>
</organism>
<evidence type="ECO:0000259" key="1">
    <source>
        <dbReference type="Pfam" id="PF24092"/>
    </source>
</evidence>